<dbReference type="PROSITE" id="PS50878">
    <property type="entry name" value="RT_POL"/>
    <property type="match status" value="1"/>
</dbReference>
<evidence type="ECO:0000313" key="2">
    <source>
        <dbReference type="EMBL" id="VVC42919.1"/>
    </source>
</evidence>
<keyword evidence="2" id="KW-0269">Exonuclease</keyword>
<dbReference type="GO" id="GO:0003964">
    <property type="term" value="F:RNA-directed DNA polymerase activity"/>
    <property type="evidence" value="ECO:0007669"/>
    <property type="project" value="UniProtKB-KW"/>
</dbReference>
<dbReference type="AlphaFoldDB" id="A0A5E4NJY6"/>
<dbReference type="Gene3D" id="3.60.10.10">
    <property type="entry name" value="Endonuclease/exonuclease/phosphatase"/>
    <property type="match status" value="1"/>
</dbReference>
<dbReference type="InterPro" id="IPR000477">
    <property type="entry name" value="RT_dom"/>
</dbReference>
<dbReference type="InterPro" id="IPR036691">
    <property type="entry name" value="Endo/exonu/phosph_ase_sf"/>
</dbReference>
<dbReference type="CDD" id="cd01650">
    <property type="entry name" value="RT_nLTR_like"/>
    <property type="match status" value="1"/>
</dbReference>
<dbReference type="SUPFAM" id="SSF56219">
    <property type="entry name" value="DNase I-like"/>
    <property type="match status" value="1"/>
</dbReference>
<organism evidence="2 3">
    <name type="scientific">Cinara cedri</name>
    <dbReference type="NCBI Taxonomy" id="506608"/>
    <lineage>
        <taxon>Eukaryota</taxon>
        <taxon>Metazoa</taxon>
        <taxon>Ecdysozoa</taxon>
        <taxon>Arthropoda</taxon>
        <taxon>Hexapoda</taxon>
        <taxon>Insecta</taxon>
        <taxon>Pterygota</taxon>
        <taxon>Neoptera</taxon>
        <taxon>Paraneoptera</taxon>
        <taxon>Hemiptera</taxon>
        <taxon>Sternorrhyncha</taxon>
        <taxon>Aphidomorpha</taxon>
        <taxon>Aphidoidea</taxon>
        <taxon>Aphididae</taxon>
        <taxon>Lachninae</taxon>
        <taxon>Cinara</taxon>
    </lineage>
</organism>
<dbReference type="InterPro" id="IPR005135">
    <property type="entry name" value="Endo/exonuclease/phosphatase"/>
</dbReference>
<dbReference type="Pfam" id="PF14529">
    <property type="entry name" value="Exo_endo_phos_2"/>
    <property type="match status" value="1"/>
</dbReference>
<keyword evidence="2" id="KW-0255">Endonuclease</keyword>
<dbReference type="Pfam" id="PF00078">
    <property type="entry name" value="RVT_1"/>
    <property type="match status" value="1"/>
</dbReference>
<gene>
    <name evidence="2" type="ORF">CINCED_3A023403</name>
</gene>
<name>A0A5E4NJY6_9HEMI</name>
<dbReference type="Proteomes" id="UP000325440">
    <property type="component" value="Unassembled WGS sequence"/>
</dbReference>
<proteinExistence type="predicted"/>
<dbReference type="InterPro" id="IPR043502">
    <property type="entry name" value="DNA/RNA_pol_sf"/>
</dbReference>
<dbReference type="InterPro" id="IPR052560">
    <property type="entry name" value="RdDP_mobile_element"/>
</dbReference>
<dbReference type="PANTHER" id="PTHR36688">
    <property type="entry name" value="ENDO/EXONUCLEASE/PHOSPHATASE DOMAIN-CONTAINING PROTEIN"/>
    <property type="match status" value="1"/>
</dbReference>
<keyword evidence="2" id="KW-0378">Hydrolase</keyword>
<dbReference type="SUPFAM" id="SSF56672">
    <property type="entry name" value="DNA/RNA polymerases"/>
    <property type="match status" value="1"/>
</dbReference>
<evidence type="ECO:0000313" key="3">
    <source>
        <dbReference type="Proteomes" id="UP000325440"/>
    </source>
</evidence>
<protein>
    <submittedName>
        <fullName evidence="2">Endonuclease/exonuclease/phosphatase,Reverse transcriptase domain</fullName>
    </submittedName>
</protein>
<keyword evidence="2" id="KW-0808">Transferase</keyword>
<accession>A0A5E4NJY6</accession>
<evidence type="ECO:0000259" key="1">
    <source>
        <dbReference type="PROSITE" id="PS50878"/>
    </source>
</evidence>
<dbReference type="GO" id="GO:0004519">
    <property type="term" value="F:endonuclease activity"/>
    <property type="evidence" value="ECO:0007669"/>
    <property type="project" value="UniProtKB-KW"/>
</dbReference>
<dbReference type="PANTHER" id="PTHR36688:SF2">
    <property type="entry name" value="ENDONUCLEASE_EXONUCLEASE_PHOSPHATASE DOMAIN-CONTAINING PROTEIN"/>
    <property type="match status" value="1"/>
</dbReference>
<sequence length="898" mass="102012">MSNSPFTSQSLVILLWNANGLANHRNELITTLNEKRIDLDLISETHFTSNTKFSIPGYTTIPANHPDNTAHAGAAILIRSLIQFTPLPSINEDFLQAVAINIKLNHTPITMVASYCPPKHKITQTQFENFFNSFGQYFVIGGDLNAKHHSWGCHTSNPKGKSLLKAINNKQLSVLAPPNPTYWPSSLRKRPDILDIFVVQVPPRLNHLVTNLLDPCSDHSPVLLCLDASPYLQPGKPSLINGVMDWENFRDIINQRIKLNISLKCPSDIDDAVLNFTEIIQSAAWNSTVHRKKNDSSNHLLIPAHVRELITQKRRARARWQRTRLPSDKSIYNKLTWSLKRILQHLRNESFNNWIASLTTRDNSLWRATRNCLKQKSAPTSLKKSDGTWCKSDKEKAELFCSHLSEVFKPHQPTSNVTFSETIENSLNSALPLYLAPKPFSPGAVLRFINTFPLKNSSGIDLITAEVARQLPKTALIHLTHILNSILRLSYFPIQWKVSLTILIPKPGKPPDTPSSYRPISLLPFFAKLCEKMILKRISNIINDKEIIPCTQFGFQDKHSTIHQVHRLTDSIAYSLETKSHCSAVLLDVAQAFDRVWHPGLLHKLKIILPPPYYLFFKSYLEDRFFAVKVGSEISNLAPILAGVPQGAISSPILFNIYTSDQPTTSQTSVADFADDKVIYISEKNPFLASQYLQNHLNLLSDWYSNWRIKINNDKSSHITFTLKQSTVPPVYLNNKVIPSSSNVKYLGLTLDKRLTWALHIKQKRLLLNARRRALFPLIGRQAKTKLLLYKTLLKPIWLYGIQLWSAAKKSNTYKIQAFQSTSLRMITGAPPYVSNHTLHSDLKILTVHEEAKNAYRLFRARLTNHSNLLIRALNSNSIPGNPPRRLKRNWNRDNSPL</sequence>
<keyword evidence="2" id="KW-0548">Nucleotidyltransferase</keyword>
<dbReference type="OrthoDB" id="418302at2759"/>
<reference evidence="2 3" key="1">
    <citation type="submission" date="2019-08" db="EMBL/GenBank/DDBJ databases">
        <authorList>
            <person name="Alioto T."/>
            <person name="Alioto T."/>
            <person name="Gomez Garrido J."/>
        </authorList>
    </citation>
    <scope>NUCLEOTIDE SEQUENCE [LARGE SCALE GENOMIC DNA]</scope>
</reference>
<keyword evidence="2" id="KW-0540">Nuclease</keyword>
<dbReference type="EMBL" id="CABPRJ010002055">
    <property type="protein sequence ID" value="VVC42919.1"/>
    <property type="molecule type" value="Genomic_DNA"/>
</dbReference>
<feature type="domain" description="Reverse transcriptase" evidence="1">
    <location>
        <begin position="485"/>
        <end position="751"/>
    </location>
</feature>
<keyword evidence="3" id="KW-1185">Reference proteome</keyword>
<dbReference type="GO" id="GO:0004527">
    <property type="term" value="F:exonuclease activity"/>
    <property type="evidence" value="ECO:0007669"/>
    <property type="project" value="UniProtKB-KW"/>
</dbReference>
<keyword evidence="2" id="KW-0695">RNA-directed DNA polymerase</keyword>